<proteinExistence type="inferred from homology"/>
<dbReference type="PANTHER" id="PTHR42711">
    <property type="entry name" value="ABC TRANSPORTER ATP-BINDING PROTEIN"/>
    <property type="match status" value="1"/>
</dbReference>
<keyword evidence="6" id="KW-0046">Antibiotic resistance</keyword>
<evidence type="ECO:0000256" key="3">
    <source>
        <dbReference type="ARBA" id="ARBA00022448"/>
    </source>
</evidence>
<sequence>MPVLHASGAGVRHHRRWLFRDLDVSASPGDVVAIVGPPGSGRTTVLLALARRFKLSAGQVDLTGTAALGYVPDVSEPESVLTVAEHVREKALLVGRSTATPVDLKGLDPGTRGFALSPFQRQVLGLVLAQIAQPQLIALDATDEGLDAAEREQLWGLIGEVASDGIAVLLTAREIDESRVTTVVRLGASGSGVSEPGASEGGNTK</sequence>
<keyword evidence="3" id="KW-0813">Transport</keyword>
<dbReference type="PANTHER" id="PTHR42711:SF5">
    <property type="entry name" value="ABC TRANSPORTER ATP-BINDING PROTEIN NATA"/>
    <property type="match status" value="1"/>
</dbReference>
<dbReference type="RefSeq" id="WP_213001475.1">
    <property type="nucleotide sequence ID" value="NZ_BAAATW010000001.1"/>
</dbReference>
<evidence type="ECO:0000313" key="8">
    <source>
        <dbReference type="EMBL" id="GIM80315.1"/>
    </source>
</evidence>
<keyword evidence="9" id="KW-1185">Reference proteome</keyword>
<gene>
    <name evidence="8" type="ORF">Aco04nite_70080</name>
</gene>
<evidence type="ECO:0000259" key="7">
    <source>
        <dbReference type="PROSITE" id="PS50893"/>
    </source>
</evidence>
<dbReference type="InterPro" id="IPR027417">
    <property type="entry name" value="P-loop_NTPase"/>
</dbReference>
<comment type="similarity">
    <text evidence="2">Belongs to the ABC transporter superfamily.</text>
</comment>
<evidence type="ECO:0000256" key="4">
    <source>
        <dbReference type="ARBA" id="ARBA00022741"/>
    </source>
</evidence>
<evidence type="ECO:0000313" key="9">
    <source>
        <dbReference type="Proteomes" id="UP000680865"/>
    </source>
</evidence>
<dbReference type="SUPFAM" id="SSF52540">
    <property type="entry name" value="P-loop containing nucleoside triphosphate hydrolases"/>
    <property type="match status" value="1"/>
</dbReference>
<dbReference type="EMBL" id="BOQP01000042">
    <property type="protein sequence ID" value="GIM80315.1"/>
    <property type="molecule type" value="Genomic_DNA"/>
</dbReference>
<reference evidence="8" key="1">
    <citation type="submission" date="2021-03" db="EMBL/GenBank/DDBJ databases">
        <title>Whole genome shotgun sequence of Actinoplanes consettensis NBRC 14913.</title>
        <authorList>
            <person name="Komaki H."/>
            <person name="Tamura T."/>
        </authorList>
    </citation>
    <scope>NUCLEOTIDE SEQUENCE</scope>
    <source>
        <strain evidence="8">NBRC 14913</strain>
    </source>
</reference>
<dbReference type="GO" id="GO:0005524">
    <property type="term" value="F:ATP binding"/>
    <property type="evidence" value="ECO:0007669"/>
    <property type="project" value="UniProtKB-KW"/>
</dbReference>
<accession>A0A919SXT0</accession>
<evidence type="ECO:0000256" key="1">
    <source>
        <dbReference type="ARBA" id="ARBA00004202"/>
    </source>
</evidence>
<dbReference type="SMART" id="SM00382">
    <property type="entry name" value="AAA"/>
    <property type="match status" value="1"/>
</dbReference>
<name>A0A919SXT0_9ACTN</name>
<dbReference type="CDD" id="cd00267">
    <property type="entry name" value="ABC_ATPase"/>
    <property type="match status" value="1"/>
</dbReference>
<dbReference type="GO" id="GO:0016887">
    <property type="term" value="F:ATP hydrolysis activity"/>
    <property type="evidence" value="ECO:0007669"/>
    <property type="project" value="InterPro"/>
</dbReference>
<dbReference type="Gene3D" id="3.40.50.300">
    <property type="entry name" value="P-loop containing nucleotide triphosphate hydrolases"/>
    <property type="match status" value="1"/>
</dbReference>
<keyword evidence="5" id="KW-0067">ATP-binding</keyword>
<dbReference type="Proteomes" id="UP000680865">
    <property type="component" value="Unassembled WGS sequence"/>
</dbReference>
<dbReference type="InterPro" id="IPR050763">
    <property type="entry name" value="ABC_transporter_ATP-binding"/>
</dbReference>
<organism evidence="8 9">
    <name type="scientific">Winogradskya consettensis</name>
    <dbReference type="NCBI Taxonomy" id="113560"/>
    <lineage>
        <taxon>Bacteria</taxon>
        <taxon>Bacillati</taxon>
        <taxon>Actinomycetota</taxon>
        <taxon>Actinomycetes</taxon>
        <taxon>Micromonosporales</taxon>
        <taxon>Micromonosporaceae</taxon>
        <taxon>Winogradskya</taxon>
    </lineage>
</organism>
<dbReference type="InterPro" id="IPR003593">
    <property type="entry name" value="AAA+_ATPase"/>
</dbReference>
<comment type="caution">
    <text evidence="8">The sequence shown here is derived from an EMBL/GenBank/DDBJ whole genome shotgun (WGS) entry which is preliminary data.</text>
</comment>
<dbReference type="InterPro" id="IPR003439">
    <property type="entry name" value="ABC_transporter-like_ATP-bd"/>
</dbReference>
<dbReference type="GO" id="GO:0046677">
    <property type="term" value="P:response to antibiotic"/>
    <property type="evidence" value="ECO:0007669"/>
    <property type="project" value="UniProtKB-KW"/>
</dbReference>
<evidence type="ECO:0000256" key="6">
    <source>
        <dbReference type="ARBA" id="ARBA00023251"/>
    </source>
</evidence>
<dbReference type="Pfam" id="PF00005">
    <property type="entry name" value="ABC_tran"/>
    <property type="match status" value="1"/>
</dbReference>
<dbReference type="PROSITE" id="PS50893">
    <property type="entry name" value="ABC_TRANSPORTER_2"/>
    <property type="match status" value="1"/>
</dbReference>
<protein>
    <recommendedName>
        <fullName evidence="7">ABC transporter domain-containing protein</fullName>
    </recommendedName>
</protein>
<feature type="domain" description="ABC transporter" evidence="7">
    <location>
        <begin position="4"/>
        <end position="205"/>
    </location>
</feature>
<evidence type="ECO:0000256" key="2">
    <source>
        <dbReference type="ARBA" id="ARBA00005417"/>
    </source>
</evidence>
<comment type="subcellular location">
    <subcellularLocation>
        <location evidence="1">Cell membrane</location>
        <topology evidence="1">Peripheral membrane protein</topology>
    </subcellularLocation>
</comment>
<keyword evidence="4" id="KW-0547">Nucleotide-binding</keyword>
<dbReference type="GO" id="GO:0005886">
    <property type="term" value="C:plasma membrane"/>
    <property type="evidence" value="ECO:0007669"/>
    <property type="project" value="UniProtKB-SubCell"/>
</dbReference>
<dbReference type="AlphaFoldDB" id="A0A919SXT0"/>
<evidence type="ECO:0000256" key="5">
    <source>
        <dbReference type="ARBA" id="ARBA00022840"/>
    </source>
</evidence>